<comment type="subcellular location">
    <subcellularLocation>
        <location evidence="1">Golgi apparatus membrane</location>
        <topology evidence="1">Single-pass type II membrane protein</topology>
    </subcellularLocation>
</comment>
<dbReference type="InterPro" id="IPR008630">
    <property type="entry name" value="Glyco_trans_34"/>
</dbReference>
<dbReference type="GO" id="GO:0008378">
    <property type="term" value="F:galactosyltransferase activity"/>
    <property type="evidence" value="ECO:0007669"/>
    <property type="project" value="TreeGrafter"/>
</dbReference>
<reference evidence="10" key="1">
    <citation type="submission" date="2020-07" db="EMBL/GenBank/DDBJ databases">
        <title>Genome sequence and genetic diversity analysis of an under-domesticated orphan crop, white fonio (Digitaria exilis).</title>
        <authorList>
            <person name="Bennetzen J.L."/>
            <person name="Chen S."/>
            <person name="Ma X."/>
            <person name="Wang X."/>
            <person name="Yssel A.E.J."/>
            <person name="Chaluvadi S.R."/>
            <person name="Johnson M."/>
            <person name="Gangashetty P."/>
            <person name="Hamidou F."/>
            <person name="Sanogo M.D."/>
            <person name="Zwaenepoel A."/>
            <person name="Wallace J."/>
            <person name="Van De Peer Y."/>
            <person name="Van Deynze A."/>
        </authorList>
    </citation>
    <scope>NUCLEOTIDE SEQUENCE</scope>
    <source>
        <tissue evidence="10">Leaves</tissue>
    </source>
</reference>
<gene>
    <name evidence="10" type="ORF">HU200_038274</name>
</gene>
<evidence type="ECO:0000313" key="11">
    <source>
        <dbReference type="Proteomes" id="UP000636709"/>
    </source>
</evidence>
<dbReference type="Pfam" id="PF05637">
    <property type="entry name" value="Glyco_transf_34"/>
    <property type="match status" value="1"/>
</dbReference>
<keyword evidence="3" id="KW-0808">Transferase</keyword>
<evidence type="ECO:0000256" key="6">
    <source>
        <dbReference type="ARBA" id="ARBA00022989"/>
    </source>
</evidence>
<keyword evidence="11" id="KW-1185">Reference proteome</keyword>
<evidence type="ECO:0000256" key="1">
    <source>
        <dbReference type="ARBA" id="ARBA00004323"/>
    </source>
</evidence>
<organism evidence="10 11">
    <name type="scientific">Digitaria exilis</name>
    <dbReference type="NCBI Taxonomy" id="1010633"/>
    <lineage>
        <taxon>Eukaryota</taxon>
        <taxon>Viridiplantae</taxon>
        <taxon>Streptophyta</taxon>
        <taxon>Embryophyta</taxon>
        <taxon>Tracheophyta</taxon>
        <taxon>Spermatophyta</taxon>
        <taxon>Magnoliopsida</taxon>
        <taxon>Liliopsida</taxon>
        <taxon>Poales</taxon>
        <taxon>Poaceae</taxon>
        <taxon>PACMAD clade</taxon>
        <taxon>Panicoideae</taxon>
        <taxon>Panicodae</taxon>
        <taxon>Paniceae</taxon>
        <taxon>Anthephorinae</taxon>
        <taxon>Digitaria</taxon>
    </lineage>
</organism>
<dbReference type="GO" id="GO:0000139">
    <property type="term" value="C:Golgi membrane"/>
    <property type="evidence" value="ECO:0007669"/>
    <property type="project" value="UniProtKB-SubCell"/>
</dbReference>
<evidence type="ECO:0000256" key="9">
    <source>
        <dbReference type="SAM" id="MobiDB-lite"/>
    </source>
</evidence>
<feature type="region of interest" description="Disordered" evidence="9">
    <location>
        <begin position="204"/>
        <end position="239"/>
    </location>
</feature>
<evidence type="ECO:0000256" key="5">
    <source>
        <dbReference type="ARBA" id="ARBA00022968"/>
    </source>
</evidence>
<dbReference type="Proteomes" id="UP000636709">
    <property type="component" value="Unassembled WGS sequence"/>
</dbReference>
<evidence type="ECO:0000313" key="10">
    <source>
        <dbReference type="EMBL" id="KAF8694352.1"/>
    </source>
</evidence>
<dbReference type="AlphaFoldDB" id="A0A835EII4"/>
<evidence type="ECO:0000256" key="7">
    <source>
        <dbReference type="ARBA" id="ARBA00023034"/>
    </source>
</evidence>
<evidence type="ECO:0000256" key="2">
    <source>
        <dbReference type="ARBA" id="ARBA00022676"/>
    </source>
</evidence>
<evidence type="ECO:0000256" key="4">
    <source>
        <dbReference type="ARBA" id="ARBA00022692"/>
    </source>
</evidence>
<evidence type="ECO:0000256" key="8">
    <source>
        <dbReference type="ARBA" id="ARBA00023136"/>
    </source>
</evidence>
<name>A0A835EII4_9POAL</name>
<sequence>MVSGSQPEPCTGEAGDHLMLRLLKNKLDYCRLHGIHLLYNRDFLHPATAGNWAKLPILRAAMLAPPGRRVALVGRLRRRPHRHDFSLPLATKYAAYNLVAYGWPEKIKEEIMAGIKQRRAAPPELPVVARPRRRVGPHGPRLPGGARALGKLAMETLSDKKDPWFDDQTGLVYLLLTKLDRLGTRSTSRRSTTCRATGWAWWTSSTPSRRGTRPSPAVGTAGGAARSSRTSWGASHATASRIPCTRRTAATKGSAARWRSPTTRCFVCMGSGMLRCSTTPCCRCRSTTPPPPRPSSATVDRPTVRYQICMGAVACIFLLQSGGPPGLVLSFPYLLRSKCQVVTLCISLHVLRVSNIS</sequence>
<keyword evidence="8" id="KW-0472">Membrane</keyword>
<keyword evidence="4" id="KW-0812">Transmembrane</keyword>
<keyword evidence="6" id="KW-1133">Transmembrane helix</keyword>
<proteinExistence type="predicted"/>
<dbReference type="PANTHER" id="PTHR31311">
    <property type="entry name" value="XYLOGLUCAN 6-XYLOSYLTRANSFERASE 5-RELATED-RELATED"/>
    <property type="match status" value="1"/>
</dbReference>
<evidence type="ECO:0000256" key="3">
    <source>
        <dbReference type="ARBA" id="ARBA00022679"/>
    </source>
</evidence>
<keyword evidence="2" id="KW-0328">Glycosyltransferase</keyword>
<dbReference type="EMBL" id="JACEFO010001907">
    <property type="protein sequence ID" value="KAF8694352.1"/>
    <property type="molecule type" value="Genomic_DNA"/>
</dbReference>
<keyword evidence="7" id="KW-0333">Golgi apparatus</keyword>
<comment type="caution">
    <text evidence="10">The sequence shown here is derived from an EMBL/GenBank/DDBJ whole genome shotgun (WGS) entry which is preliminary data.</text>
</comment>
<dbReference type="GO" id="GO:0005768">
    <property type="term" value="C:endosome"/>
    <property type="evidence" value="ECO:0007669"/>
    <property type="project" value="TreeGrafter"/>
</dbReference>
<dbReference type="OrthoDB" id="407658at2759"/>
<keyword evidence="5" id="KW-0735">Signal-anchor</keyword>
<accession>A0A835EII4</accession>
<dbReference type="GO" id="GO:0005802">
    <property type="term" value="C:trans-Golgi network"/>
    <property type="evidence" value="ECO:0007669"/>
    <property type="project" value="TreeGrafter"/>
</dbReference>
<feature type="compositionally biased region" description="Low complexity" evidence="9">
    <location>
        <begin position="204"/>
        <end position="216"/>
    </location>
</feature>
<dbReference type="PANTHER" id="PTHR31311:SF20">
    <property type="entry name" value="GLYCOSYLTRANSFERASE 6"/>
    <property type="match status" value="1"/>
</dbReference>
<protein>
    <submittedName>
        <fullName evidence="10">Uncharacterized protein</fullName>
    </submittedName>
</protein>